<evidence type="ECO:0000313" key="3">
    <source>
        <dbReference type="Proteomes" id="UP000002852"/>
    </source>
</evidence>
<dbReference type="GO" id="GO:0007155">
    <property type="term" value="P:cell adhesion"/>
    <property type="evidence" value="ECO:0007669"/>
    <property type="project" value="InterPro"/>
</dbReference>
<dbReference type="InterPro" id="IPR047012">
    <property type="entry name" value="ICAM_VCAM"/>
</dbReference>
<dbReference type="Ensembl" id="ENSXMAT00000030340.1">
    <property type="protein sequence ID" value="ENSXMAP00000037660.1"/>
    <property type="gene ID" value="ENSXMAG00000020959.1"/>
</dbReference>
<reference evidence="2" key="3">
    <citation type="submission" date="2025-08" db="UniProtKB">
        <authorList>
            <consortium name="Ensembl"/>
        </authorList>
    </citation>
    <scope>IDENTIFICATION</scope>
    <source>
        <strain evidence="2">JP 163 A</strain>
    </source>
</reference>
<dbReference type="STRING" id="8083.ENSXMAP00000037660"/>
<proteinExistence type="predicted"/>
<dbReference type="Proteomes" id="UP000002852">
    <property type="component" value="Unassembled WGS sequence"/>
</dbReference>
<dbReference type="PANTHER" id="PTHR13771">
    <property type="entry name" value="INTERCELLULAR ADHESION MOLECULE"/>
    <property type="match status" value="1"/>
</dbReference>
<dbReference type="InterPro" id="IPR013783">
    <property type="entry name" value="Ig-like_fold"/>
</dbReference>
<accession>A0A3B5R4G9</accession>
<dbReference type="InterPro" id="IPR007110">
    <property type="entry name" value="Ig-like_dom"/>
</dbReference>
<keyword evidence="3" id="KW-1185">Reference proteome</keyword>
<dbReference type="OMA" id="XDRITEW"/>
<dbReference type="GeneTree" id="ENSGT00940000159005"/>
<reference evidence="3" key="1">
    <citation type="submission" date="2012-01" db="EMBL/GenBank/DDBJ databases">
        <authorList>
            <person name="Walter R."/>
            <person name="Schartl M."/>
            <person name="Warren W."/>
        </authorList>
    </citation>
    <scope>NUCLEOTIDE SEQUENCE [LARGE SCALE GENOMIC DNA]</scope>
    <source>
        <strain evidence="3">JP 163 A</strain>
    </source>
</reference>
<reference evidence="3" key="2">
    <citation type="journal article" date="2013" name="Nat. Genet.">
        <title>The genome of the platyfish, Xiphophorus maculatus, provides insights into evolutionary adaptation and several complex traits.</title>
        <authorList>
            <person name="Schartl M."/>
            <person name="Walter R.B."/>
            <person name="Shen Y."/>
            <person name="Garcia T."/>
            <person name="Catchen J."/>
            <person name="Amores A."/>
            <person name="Braasch I."/>
            <person name="Chalopin D."/>
            <person name="Volff J.N."/>
            <person name="Lesch K.P."/>
            <person name="Bisazza A."/>
            <person name="Minx P."/>
            <person name="Hillier L."/>
            <person name="Wilson R.K."/>
            <person name="Fuerstenberg S."/>
            <person name="Boore J."/>
            <person name="Searle S."/>
            <person name="Postlethwait J.H."/>
            <person name="Warren W.C."/>
        </authorList>
    </citation>
    <scope>NUCLEOTIDE SEQUENCE [LARGE SCALE GENOMIC DNA]</scope>
    <source>
        <strain evidence="3">JP 163 A</strain>
    </source>
</reference>
<sequence>LEAELRILFALTVQNYYSCLDKPVMTPSRLVVKFGDPTSATCVACQQACFPLDDSIRNMEASLGTSNINGNTVTWTVNRMTVWDLTPKCYYTTIMNDQCCTDLPVTVYKPPESVSFSLNPSGPLTEGSEVTLQCDVQNVAPAENLTVTFYRGHTLLGQVKSSNTAKKPVNEIFSMSYNSTKEDNGVQFWCEAKLELGAEGPQPPLVVKSKETTATVYCKFRETHRLHRLDYQKVEVNETLFRLIIDRLINEPQYFFQRKFDCLGILNHLCSLFCLFLCRKLHPVHNRRRSNCCSCDIDRRSSHLHFLLQTEQDGKVPTKGRFPFGLNESHHDSSLLVKTKSLE</sequence>
<dbReference type="GO" id="GO:0005178">
    <property type="term" value="F:integrin binding"/>
    <property type="evidence" value="ECO:0007669"/>
    <property type="project" value="InterPro"/>
</dbReference>
<evidence type="ECO:0000313" key="2">
    <source>
        <dbReference type="Ensembl" id="ENSXMAP00000037660.1"/>
    </source>
</evidence>
<reference evidence="2" key="4">
    <citation type="submission" date="2025-09" db="UniProtKB">
        <authorList>
            <consortium name="Ensembl"/>
        </authorList>
    </citation>
    <scope>IDENTIFICATION</scope>
    <source>
        <strain evidence="2">JP 163 A</strain>
    </source>
</reference>
<dbReference type="PROSITE" id="PS50835">
    <property type="entry name" value="IG_LIKE"/>
    <property type="match status" value="1"/>
</dbReference>
<dbReference type="Gene3D" id="2.60.40.10">
    <property type="entry name" value="Immunoglobulins"/>
    <property type="match status" value="2"/>
</dbReference>
<dbReference type="InterPro" id="IPR036179">
    <property type="entry name" value="Ig-like_dom_sf"/>
</dbReference>
<name>A0A3B5R4G9_XIPMA</name>
<protein>
    <recommendedName>
        <fullName evidence="1">Ig-like domain-containing protein</fullName>
    </recommendedName>
</protein>
<feature type="domain" description="Ig-like" evidence="1">
    <location>
        <begin position="111"/>
        <end position="208"/>
    </location>
</feature>
<dbReference type="PANTHER" id="PTHR13771:SF9">
    <property type="entry name" value="INTERCELLULAR ADHESION MOLECULE 5"/>
    <property type="match status" value="1"/>
</dbReference>
<dbReference type="InParanoid" id="A0A3B5R4G9"/>
<organism evidence="2 3">
    <name type="scientific">Xiphophorus maculatus</name>
    <name type="common">Southern platyfish</name>
    <name type="synonym">Platypoecilus maculatus</name>
    <dbReference type="NCBI Taxonomy" id="8083"/>
    <lineage>
        <taxon>Eukaryota</taxon>
        <taxon>Metazoa</taxon>
        <taxon>Chordata</taxon>
        <taxon>Craniata</taxon>
        <taxon>Vertebrata</taxon>
        <taxon>Euteleostomi</taxon>
        <taxon>Actinopterygii</taxon>
        <taxon>Neopterygii</taxon>
        <taxon>Teleostei</taxon>
        <taxon>Neoteleostei</taxon>
        <taxon>Acanthomorphata</taxon>
        <taxon>Ovalentaria</taxon>
        <taxon>Atherinomorphae</taxon>
        <taxon>Cyprinodontiformes</taxon>
        <taxon>Poeciliidae</taxon>
        <taxon>Poeciliinae</taxon>
        <taxon>Xiphophorus</taxon>
    </lineage>
</organism>
<evidence type="ECO:0000259" key="1">
    <source>
        <dbReference type="PROSITE" id="PS50835"/>
    </source>
</evidence>
<dbReference type="SUPFAM" id="SSF48726">
    <property type="entry name" value="Immunoglobulin"/>
    <property type="match status" value="1"/>
</dbReference>
<dbReference type="AlphaFoldDB" id="A0A3B5R4G9"/>